<name>A0A376AAI0_9HYPH</name>
<dbReference type="SMART" id="SM00304">
    <property type="entry name" value="HAMP"/>
    <property type="match status" value="2"/>
</dbReference>
<evidence type="ECO:0008006" key="11">
    <source>
        <dbReference type="Google" id="ProtNLM"/>
    </source>
</evidence>
<feature type="transmembrane region" description="Helical" evidence="6">
    <location>
        <begin position="21"/>
        <end position="41"/>
    </location>
</feature>
<protein>
    <recommendedName>
        <fullName evidence="11">Methyl-accepting chemotaxis protein</fullName>
    </recommendedName>
</protein>
<dbReference type="InterPro" id="IPR051310">
    <property type="entry name" value="MCP_chemotaxis"/>
</dbReference>
<dbReference type="GO" id="GO:0006935">
    <property type="term" value="P:chemotaxis"/>
    <property type="evidence" value="ECO:0007669"/>
    <property type="project" value="UniProtKB-KW"/>
</dbReference>
<dbReference type="EMBL" id="UEYP01000011">
    <property type="protein sequence ID" value="SSC64463.1"/>
    <property type="molecule type" value="Genomic_DNA"/>
</dbReference>
<dbReference type="GO" id="GO:0004888">
    <property type="term" value="F:transmembrane signaling receptor activity"/>
    <property type="evidence" value="ECO:0007669"/>
    <property type="project" value="InterPro"/>
</dbReference>
<organism evidence="9 10">
    <name type="scientific">Ciceribacter selenitireducens ATCC BAA-1503</name>
    <dbReference type="NCBI Taxonomy" id="1336235"/>
    <lineage>
        <taxon>Bacteria</taxon>
        <taxon>Pseudomonadati</taxon>
        <taxon>Pseudomonadota</taxon>
        <taxon>Alphaproteobacteria</taxon>
        <taxon>Hyphomicrobiales</taxon>
        <taxon>Rhizobiaceae</taxon>
        <taxon>Ciceribacter</taxon>
    </lineage>
</organism>
<reference evidence="10" key="1">
    <citation type="submission" date="2018-07" db="EMBL/GenBank/DDBJ databases">
        <authorList>
            <person name="Peiro R."/>
            <person name="Begona"/>
            <person name="Cbmso G."/>
            <person name="Lopez M."/>
            <person name="Gonzalez S."/>
        </authorList>
    </citation>
    <scope>NUCLEOTIDE SEQUENCE [LARGE SCALE GENOMIC DNA]</scope>
</reference>
<gene>
    <name evidence="9" type="ORF">RHIZ70_171</name>
</gene>
<dbReference type="SUPFAM" id="SSF158472">
    <property type="entry name" value="HAMP domain-like"/>
    <property type="match status" value="1"/>
</dbReference>
<dbReference type="GO" id="GO:0007165">
    <property type="term" value="P:signal transduction"/>
    <property type="evidence" value="ECO:0007669"/>
    <property type="project" value="UniProtKB-KW"/>
</dbReference>
<dbReference type="InterPro" id="IPR003660">
    <property type="entry name" value="HAMP_dom"/>
</dbReference>
<dbReference type="PANTHER" id="PTHR43531">
    <property type="entry name" value="PROTEIN ICFG"/>
    <property type="match status" value="1"/>
</dbReference>
<sequence>MSPSHLGVAKPGALSSVKAKFAGLVVGATLVSCFAVGILSYQVGKSGLIEASKLRLESVAKTQSKDLNAYIRRVEQSLSDLAQNTAIGEATDMMVNIIPLEAKDIKQVFQPSGSSVDERVAMDGTKLKLLYGVRHAGFHGTVASAWKNTNASDVIIVDNAGTLVYTVTKGKEFLTNVADPENAAIKEIFDRANAGKLDETHVSGFADYPQGDDGASALIAKPLAISVWGETVKKGVVIIRVSAAKLSAMVTPDGLGTTIDDAFVLNADGTVRGGTVSGGKDAVIAPELVKAAASGATGSTFAVSGDHSAFYSYLPVALFGQNHLLVVGQDEAKVLASANELAWWALLTTVAVLVCMGGVGIFVSSSLTRPLTDLATLMNRLNQGDKAIDINATGRADEIGVMARALESFRQNALEKERMEAETVERSAQIDDERRQREAEKARSAQELEDAVSALATGLQNLSSGRLNLRIERPFVASLDHLRIDFNNSVERLEDTIRTITESADTIRAGSSDLKGASENLAHRTERQAASLEEAAAALGEMTGSVNDALRRCETAVKVTADTLSDAKTSSTVVNEAIVAMERIESSSAKIRQIIDVIDQIAFQTNLLALNAGVEAARAGEAGKGFAVVAQEVRELAQKSSGAARDISQLINTSTTDVADGVALVLKTGESLHKIEGNIETINTHIGSIAAASREQSQRLGEINASVNDLDQVTQQNAAMVEETTAAAFALASEADGLTDQVSSFSIGNRPAPAARRAA</sequence>
<feature type="domain" description="Methyl-accepting transducer" evidence="7">
    <location>
        <begin position="503"/>
        <end position="732"/>
    </location>
</feature>
<comment type="similarity">
    <text evidence="3">Belongs to the methyl-accepting chemotaxis (MCP) protein family.</text>
</comment>
<evidence type="ECO:0000256" key="3">
    <source>
        <dbReference type="ARBA" id="ARBA00029447"/>
    </source>
</evidence>
<dbReference type="AlphaFoldDB" id="A0A376AAI0"/>
<dbReference type="PANTHER" id="PTHR43531:SF11">
    <property type="entry name" value="METHYL-ACCEPTING CHEMOTAXIS PROTEIN 3"/>
    <property type="match status" value="1"/>
</dbReference>
<dbReference type="PROSITE" id="PS50111">
    <property type="entry name" value="CHEMOTAXIS_TRANSDUC_2"/>
    <property type="match status" value="1"/>
</dbReference>
<evidence type="ECO:0000313" key="10">
    <source>
        <dbReference type="Proteomes" id="UP000254764"/>
    </source>
</evidence>
<dbReference type="CDD" id="cd06225">
    <property type="entry name" value="HAMP"/>
    <property type="match status" value="1"/>
</dbReference>
<proteinExistence type="inferred from homology"/>
<evidence type="ECO:0000256" key="4">
    <source>
        <dbReference type="PROSITE-ProRule" id="PRU00284"/>
    </source>
</evidence>
<evidence type="ECO:0000313" key="9">
    <source>
        <dbReference type="EMBL" id="SSC64463.1"/>
    </source>
</evidence>
<dbReference type="InterPro" id="IPR004090">
    <property type="entry name" value="Chemotax_Me-accpt_rcpt"/>
</dbReference>
<evidence type="ECO:0000256" key="5">
    <source>
        <dbReference type="SAM" id="MobiDB-lite"/>
    </source>
</evidence>
<evidence type="ECO:0000256" key="6">
    <source>
        <dbReference type="SAM" id="Phobius"/>
    </source>
</evidence>
<dbReference type="Proteomes" id="UP000254764">
    <property type="component" value="Unassembled WGS sequence"/>
</dbReference>
<keyword evidence="6" id="KW-0472">Membrane</keyword>
<keyword evidence="10" id="KW-1185">Reference proteome</keyword>
<keyword evidence="4" id="KW-0807">Transducer</keyword>
<dbReference type="Gene3D" id="6.10.340.10">
    <property type="match status" value="1"/>
</dbReference>
<dbReference type="Pfam" id="PF00015">
    <property type="entry name" value="MCPsignal"/>
    <property type="match status" value="1"/>
</dbReference>
<dbReference type="Pfam" id="PF00672">
    <property type="entry name" value="HAMP"/>
    <property type="match status" value="1"/>
</dbReference>
<evidence type="ECO:0000259" key="7">
    <source>
        <dbReference type="PROSITE" id="PS50111"/>
    </source>
</evidence>
<keyword evidence="2" id="KW-0145">Chemotaxis</keyword>
<evidence type="ECO:0000256" key="2">
    <source>
        <dbReference type="ARBA" id="ARBA00022500"/>
    </source>
</evidence>
<dbReference type="Gene3D" id="1.10.287.950">
    <property type="entry name" value="Methyl-accepting chemotaxis protein"/>
    <property type="match status" value="1"/>
</dbReference>
<dbReference type="SUPFAM" id="SSF58104">
    <property type="entry name" value="Methyl-accepting chemotaxis protein (MCP) signaling domain"/>
    <property type="match status" value="1"/>
</dbReference>
<dbReference type="PROSITE" id="PS50885">
    <property type="entry name" value="HAMP"/>
    <property type="match status" value="2"/>
</dbReference>
<evidence type="ECO:0000259" key="8">
    <source>
        <dbReference type="PROSITE" id="PS50885"/>
    </source>
</evidence>
<feature type="domain" description="HAMP" evidence="8">
    <location>
        <begin position="446"/>
        <end position="498"/>
    </location>
</feature>
<evidence type="ECO:0000256" key="1">
    <source>
        <dbReference type="ARBA" id="ARBA00004370"/>
    </source>
</evidence>
<feature type="region of interest" description="Disordered" evidence="5">
    <location>
        <begin position="420"/>
        <end position="444"/>
    </location>
</feature>
<dbReference type="PRINTS" id="PR00260">
    <property type="entry name" value="CHEMTRNSDUCR"/>
</dbReference>
<keyword evidence="6" id="KW-0812">Transmembrane</keyword>
<accession>A0A376AAI0</accession>
<dbReference type="SMART" id="SM00283">
    <property type="entry name" value="MA"/>
    <property type="match status" value="1"/>
</dbReference>
<feature type="domain" description="HAMP" evidence="8">
    <location>
        <begin position="365"/>
        <end position="418"/>
    </location>
</feature>
<dbReference type="RefSeq" id="WP_115671641.1">
    <property type="nucleotide sequence ID" value="NZ_UEYP01000011.1"/>
</dbReference>
<dbReference type="InterPro" id="IPR004089">
    <property type="entry name" value="MCPsignal_dom"/>
</dbReference>
<comment type="subcellular location">
    <subcellularLocation>
        <location evidence="1">Membrane</location>
    </subcellularLocation>
</comment>
<dbReference type="OrthoDB" id="3378718at2"/>
<keyword evidence="6" id="KW-1133">Transmembrane helix</keyword>
<dbReference type="CDD" id="cd11386">
    <property type="entry name" value="MCP_signal"/>
    <property type="match status" value="1"/>
</dbReference>
<dbReference type="FunFam" id="1.10.287.950:FF:000001">
    <property type="entry name" value="Methyl-accepting chemotaxis sensory transducer"/>
    <property type="match status" value="1"/>
</dbReference>
<dbReference type="GO" id="GO:0016020">
    <property type="term" value="C:membrane"/>
    <property type="evidence" value="ECO:0007669"/>
    <property type="project" value="UniProtKB-SubCell"/>
</dbReference>